<name>A0ABU6KIL3_9BACI</name>
<accession>A0ABU6KIL3</accession>
<evidence type="ECO:0000256" key="1">
    <source>
        <dbReference type="ARBA" id="ARBA00023172"/>
    </source>
</evidence>
<evidence type="ECO:0000313" key="4">
    <source>
        <dbReference type="Proteomes" id="UP001335737"/>
    </source>
</evidence>
<organism evidence="3 4">
    <name type="scientific">Virgibacillus tibetensis</name>
    <dbReference type="NCBI Taxonomy" id="3042313"/>
    <lineage>
        <taxon>Bacteria</taxon>
        <taxon>Bacillati</taxon>
        <taxon>Bacillota</taxon>
        <taxon>Bacilli</taxon>
        <taxon>Bacillales</taxon>
        <taxon>Bacillaceae</taxon>
        <taxon>Virgibacillus</taxon>
    </lineage>
</organism>
<dbReference type="InterPro" id="IPR011010">
    <property type="entry name" value="DNA_brk_join_enz"/>
</dbReference>
<dbReference type="CDD" id="cd01192">
    <property type="entry name" value="INT_C_like_3"/>
    <property type="match status" value="1"/>
</dbReference>
<dbReference type="Proteomes" id="UP001335737">
    <property type="component" value="Unassembled WGS sequence"/>
</dbReference>
<dbReference type="InterPro" id="IPR013762">
    <property type="entry name" value="Integrase-like_cat_sf"/>
</dbReference>
<keyword evidence="1" id="KW-0233">DNA recombination</keyword>
<proteinExistence type="predicted"/>
<dbReference type="PANTHER" id="PTHR30349:SF82">
    <property type="entry name" value="INTEGRASE_RECOMBINASE YOEC-RELATED"/>
    <property type="match status" value="1"/>
</dbReference>
<gene>
    <name evidence="3" type="ORF">QGM71_12320</name>
</gene>
<dbReference type="PANTHER" id="PTHR30349">
    <property type="entry name" value="PHAGE INTEGRASE-RELATED"/>
    <property type="match status" value="1"/>
</dbReference>
<dbReference type="InterPro" id="IPR050090">
    <property type="entry name" value="Tyrosine_recombinase_XerCD"/>
</dbReference>
<reference evidence="3 4" key="1">
    <citation type="journal article" date="2024" name="Int. J. Syst. Evol. Microbiol.">
        <title>Virgibacillus tibetensis sp. nov., isolated from salt lake on the Tibetan Plateau of China.</title>
        <authorList>
            <person name="Phurbu D."/>
            <person name="Liu Z.-X."/>
            <person name="Wang R."/>
            <person name="Zheng Y.-Y."/>
            <person name="Liu H.-C."/>
            <person name="Zhou Y.-G."/>
            <person name="Yu Y.-J."/>
            <person name="Li A.-H."/>
        </authorList>
    </citation>
    <scope>NUCLEOTIDE SEQUENCE [LARGE SCALE GENOMIC DNA]</scope>
    <source>
        <strain evidence="3 4">C22-A2</strain>
    </source>
</reference>
<dbReference type="SUPFAM" id="SSF56349">
    <property type="entry name" value="DNA breaking-rejoining enzymes"/>
    <property type="match status" value="1"/>
</dbReference>
<comment type="caution">
    <text evidence="3">The sequence shown here is derived from an EMBL/GenBank/DDBJ whole genome shotgun (WGS) entry which is preliminary data.</text>
</comment>
<dbReference type="Pfam" id="PF00589">
    <property type="entry name" value="Phage_integrase"/>
    <property type="match status" value="1"/>
</dbReference>
<keyword evidence="4" id="KW-1185">Reference proteome</keyword>
<protein>
    <submittedName>
        <fullName evidence="3">Site-specific integrase</fullName>
    </submittedName>
</protein>
<dbReference type="EMBL" id="JARZFX010000005">
    <property type="protein sequence ID" value="MEC5424277.1"/>
    <property type="molecule type" value="Genomic_DNA"/>
</dbReference>
<dbReference type="PROSITE" id="PS51898">
    <property type="entry name" value="TYR_RECOMBINASE"/>
    <property type="match status" value="1"/>
</dbReference>
<sequence length="200" mass="23317">MLSNAKKEVVIMKVVQPIRDLKQLEAVKGYLRGKNKRDYLLFMVGISSALRISDILKLQVSHVWDGKKEKEFIEINEKKTRKYKRFPITKNLAKAIKEYIKEYPDIKQDDYLFTSRKGTNQPISRQYAATVLNEACDMVGVKERFSTHGMRKTWGYWAFKKGISLDYICIALNHSSVAETKRYLGILQEDLDNLYLEVNL</sequence>
<evidence type="ECO:0000259" key="2">
    <source>
        <dbReference type="PROSITE" id="PS51898"/>
    </source>
</evidence>
<dbReference type="InterPro" id="IPR002104">
    <property type="entry name" value="Integrase_catalytic"/>
</dbReference>
<feature type="domain" description="Tyr recombinase" evidence="2">
    <location>
        <begin position="10"/>
        <end position="196"/>
    </location>
</feature>
<dbReference type="Gene3D" id="1.10.443.10">
    <property type="entry name" value="Intergrase catalytic core"/>
    <property type="match status" value="1"/>
</dbReference>
<evidence type="ECO:0000313" key="3">
    <source>
        <dbReference type="EMBL" id="MEC5424277.1"/>
    </source>
</evidence>